<organism evidence="3 4">
    <name type="scientific">Kipferlia bialata</name>
    <dbReference type="NCBI Taxonomy" id="797122"/>
    <lineage>
        <taxon>Eukaryota</taxon>
        <taxon>Metamonada</taxon>
        <taxon>Carpediemonas-like organisms</taxon>
        <taxon>Kipferlia</taxon>
    </lineage>
</organism>
<gene>
    <name evidence="3" type="ORF">KIPB_009799</name>
</gene>
<feature type="transmembrane region" description="Helical" evidence="1">
    <location>
        <begin position="140"/>
        <end position="160"/>
    </location>
</feature>
<keyword evidence="2" id="KW-0732">Signal</keyword>
<dbReference type="EMBL" id="BDIP01003438">
    <property type="protein sequence ID" value="GIQ87703.1"/>
    <property type="molecule type" value="Genomic_DNA"/>
</dbReference>
<feature type="chain" id="PRO_5040302519" evidence="2">
    <location>
        <begin position="38"/>
        <end position="178"/>
    </location>
</feature>
<evidence type="ECO:0000256" key="1">
    <source>
        <dbReference type="SAM" id="Phobius"/>
    </source>
</evidence>
<sequence length="178" mass="19706">MVIPASFCRRITPSRLLLTPAQHTALLILALVCLALCDDVMWDVSSGSGDVNDHLYYVKAHCTGSGESGSPISIGATTSSQLSRASNDRTKFDYTADVAFYPSEPYNCFYIVYEQTSAGCPVDRNYHCKYWTNDECDSHWIFWSCVTVVALAIPCVILYLRAKAKAKSMTPAERQALL</sequence>
<evidence type="ECO:0000313" key="4">
    <source>
        <dbReference type="Proteomes" id="UP000265618"/>
    </source>
</evidence>
<protein>
    <submittedName>
        <fullName evidence="3">Uncharacterized protein</fullName>
    </submittedName>
</protein>
<accession>A0A9K3GLU1</accession>
<reference evidence="3 4" key="1">
    <citation type="journal article" date="2018" name="PLoS ONE">
        <title>The draft genome of Kipferlia bialata reveals reductive genome evolution in fornicate parasites.</title>
        <authorList>
            <person name="Tanifuji G."/>
            <person name="Takabayashi S."/>
            <person name="Kume K."/>
            <person name="Takagi M."/>
            <person name="Nakayama T."/>
            <person name="Kamikawa R."/>
            <person name="Inagaki Y."/>
            <person name="Hashimoto T."/>
        </authorList>
    </citation>
    <scope>NUCLEOTIDE SEQUENCE [LARGE SCALE GENOMIC DNA]</scope>
    <source>
        <strain evidence="3">NY0173</strain>
    </source>
</reference>
<keyword evidence="1" id="KW-1133">Transmembrane helix</keyword>
<comment type="caution">
    <text evidence="3">The sequence shown here is derived from an EMBL/GenBank/DDBJ whole genome shotgun (WGS) entry which is preliminary data.</text>
</comment>
<evidence type="ECO:0000313" key="3">
    <source>
        <dbReference type="EMBL" id="GIQ87703.1"/>
    </source>
</evidence>
<dbReference type="Proteomes" id="UP000265618">
    <property type="component" value="Unassembled WGS sequence"/>
</dbReference>
<keyword evidence="1" id="KW-0812">Transmembrane</keyword>
<name>A0A9K3GLU1_9EUKA</name>
<keyword evidence="4" id="KW-1185">Reference proteome</keyword>
<dbReference type="AlphaFoldDB" id="A0A9K3GLU1"/>
<keyword evidence="1" id="KW-0472">Membrane</keyword>
<evidence type="ECO:0000256" key="2">
    <source>
        <dbReference type="SAM" id="SignalP"/>
    </source>
</evidence>
<feature type="signal peptide" evidence="2">
    <location>
        <begin position="1"/>
        <end position="37"/>
    </location>
</feature>
<proteinExistence type="predicted"/>